<dbReference type="InterPro" id="IPR036661">
    <property type="entry name" value="Luciferase-like_sf"/>
</dbReference>
<dbReference type="SUPFAM" id="SSF51679">
    <property type="entry name" value="Bacterial luciferase-like"/>
    <property type="match status" value="1"/>
</dbReference>
<dbReference type="PANTHER" id="PTHR43244:SF1">
    <property type="entry name" value="5,10-METHYLENETETRAHYDROMETHANOPTERIN REDUCTASE"/>
    <property type="match status" value="1"/>
</dbReference>
<protein>
    <submittedName>
        <fullName evidence="4">LLM class flavin-dependent oxidoreductase</fullName>
        <ecNumber evidence="4">1.-.-.-</ecNumber>
    </submittedName>
</protein>
<evidence type="ECO:0000256" key="2">
    <source>
        <dbReference type="SAM" id="MobiDB-lite"/>
    </source>
</evidence>
<keyword evidence="5" id="KW-1185">Reference proteome</keyword>
<dbReference type="InterPro" id="IPR011251">
    <property type="entry name" value="Luciferase-like_dom"/>
</dbReference>
<sequence>MPDYGRPIRFGYFLTPDASEPLIAIGQEADRLGLDLIGVQDHPYQGRFVDTPSLMAMLLAATSRIRVFPAVACLPLRPPATLAKAMASMDRLSGGRVELGLGAGAFWDAIEAYGGPRRTPREARTALEEAVRLIRMLWGDQRGLRFDGAYHRLAGAQPGPEPAHRIGIWLGVTGPRALELTGRLADGWIVSSAYVAPAGLLAGQRRVDHAAQAAGRDPAEIRRIYNLSGAIDERGSQGFLKGPVRQWADELTELAVGHGVDTFVYAGDPEQLGAFAMEVAPAVREQVGRERAGTRPSEAVPTEPGPAGASPSGASSSGARPNG</sequence>
<dbReference type="InterPro" id="IPR050564">
    <property type="entry name" value="F420-G6PD/mer"/>
</dbReference>
<gene>
    <name evidence="4" type="ORF">ACFQKB_23845</name>
</gene>
<dbReference type="Pfam" id="PF00296">
    <property type="entry name" value="Bac_luciferase"/>
    <property type="match status" value="1"/>
</dbReference>
<name>A0ABW2CMG3_9ACTN</name>
<evidence type="ECO:0000259" key="3">
    <source>
        <dbReference type="Pfam" id="PF00296"/>
    </source>
</evidence>
<dbReference type="Gene3D" id="3.20.20.30">
    <property type="entry name" value="Luciferase-like domain"/>
    <property type="match status" value="1"/>
</dbReference>
<dbReference type="GO" id="GO:0016491">
    <property type="term" value="F:oxidoreductase activity"/>
    <property type="evidence" value="ECO:0007669"/>
    <property type="project" value="UniProtKB-KW"/>
</dbReference>
<dbReference type="EMBL" id="JBHSXS010000015">
    <property type="protein sequence ID" value="MFC6882809.1"/>
    <property type="molecule type" value="Genomic_DNA"/>
</dbReference>
<dbReference type="RefSeq" id="WP_160820403.1">
    <property type="nucleotide sequence ID" value="NZ_JBHSXE010000001.1"/>
</dbReference>
<keyword evidence="1 4" id="KW-0560">Oxidoreductase</keyword>
<dbReference type="Proteomes" id="UP001596380">
    <property type="component" value="Unassembled WGS sequence"/>
</dbReference>
<evidence type="ECO:0000313" key="5">
    <source>
        <dbReference type="Proteomes" id="UP001596380"/>
    </source>
</evidence>
<organism evidence="4 5">
    <name type="scientific">Actinomadura yumaensis</name>
    <dbReference type="NCBI Taxonomy" id="111807"/>
    <lineage>
        <taxon>Bacteria</taxon>
        <taxon>Bacillati</taxon>
        <taxon>Actinomycetota</taxon>
        <taxon>Actinomycetes</taxon>
        <taxon>Streptosporangiales</taxon>
        <taxon>Thermomonosporaceae</taxon>
        <taxon>Actinomadura</taxon>
    </lineage>
</organism>
<proteinExistence type="predicted"/>
<feature type="compositionally biased region" description="Low complexity" evidence="2">
    <location>
        <begin position="305"/>
        <end position="323"/>
    </location>
</feature>
<dbReference type="PANTHER" id="PTHR43244">
    <property type="match status" value="1"/>
</dbReference>
<comment type="caution">
    <text evidence="4">The sequence shown here is derived from an EMBL/GenBank/DDBJ whole genome shotgun (WGS) entry which is preliminary data.</text>
</comment>
<evidence type="ECO:0000313" key="4">
    <source>
        <dbReference type="EMBL" id="MFC6882809.1"/>
    </source>
</evidence>
<accession>A0ABW2CMG3</accession>
<feature type="domain" description="Luciferase-like" evidence="3">
    <location>
        <begin position="20"/>
        <end position="233"/>
    </location>
</feature>
<dbReference type="EC" id="1.-.-.-" evidence="4"/>
<feature type="region of interest" description="Disordered" evidence="2">
    <location>
        <begin position="285"/>
        <end position="323"/>
    </location>
</feature>
<dbReference type="CDD" id="cd01097">
    <property type="entry name" value="Tetrahydromethanopterin_reductase"/>
    <property type="match status" value="1"/>
</dbReference>
<evidence type="ECO:0000256" key="1">
    <source>
        <dbReference type="ARBA" id="ARBA00023002"/>
    </source>
</evidence>
<reference evidence="5" key="1">
    <citation type="journal article" date="2019" name="Int. J. Syst. Evol. Microbiol.">
        <title>The Global Catalogue of Microorganisms (GCM) 10K type strain sequencing project: providing services to taxonomists for standard genome sequencing and annotation.</title>
        <authorList>
            <consortium name="The Broad Institute Genomics Platform"/>
            <consortium name="The Broad Institute Genome Sequencing Center for Infectious Disease"/>
            <person name="Wu L."/>
            <person name="Ma J."/>
        </authorList>
    </citation>
    <scope>NUCLEOTIDE SEQUENCE [LARGE SCALE GENOMIC DNA]</scope>
    <source>
        <strain evidence="5">JCM 3369</strain>
    </source>
</reference>